<organism evidence="9 10">
    <name type="scientific">Rhodococcus pseudokoreensis</name>
    <dbReference type="NCBI Taxonomy" id="2811421"/>
    <lineage>
        <taxon>Bacteria</taxon>
        <taxon>Bacillati</taxon>
        <taxon>Actinomycetota</taxon>
        <taxon>Actinomycetes</taxon>
        <taxon>Mycobacteriales</taxon>
        <taxon>Nocardiaceae</taxon>
        <taxon>Rhodococcus</taxon>
    </lineage>
</organism>
<dbReference type="PROSITE" id="PS00073">
    <property type="entry name" value="ACYL_COA_DH_2"/>
    <property type="match status" value="1"/>
</dbReference>
<proteinExistence type="inferred from homology"/>
<evidence type="ECO:0000259" key="7">
    <source>
        <dbReference type="Pfam" id="PF02770"/>
    </source>
</evidence>
<sequence>MERTLFEQDHNDFRAMVRSFLEAEVAPHMPQWEQDGLLPKNIFQRFGDLGLAGLNIPEEYGGGGVDDFRFNAVFIEEVHLTYSGIGGLGVHTQVVTPYFLNCADDVQKKRWLPDIAAGRKMCSIAMTEPGAGSDLSGIKTTAVRDGDDWIVNGAKTFITGGINADLVVVACRTSRSEEDRRGGMSLLVIEDGMPGFTKGRKLDKLGCRSTDTAELHFENVRVPNTNMLGEEGKGFGYLTFNLIAERLIQAIAAVATARAAMNQAIPYVKERKVFGQTVSQFQNTKFVLAECATEIEAAQALVDRAILAYNDKTLTVADVAKVKLFATEMAGRVVDKCLQLHGGYGYMLEYPIARLYADIRLARIAAGSSEIMKTVIAKDLSL</sequence>
<dbReference type="PIRSF" id="PIRSF016578">
    <property type="entry name" value="HsaA"/>
    <property type="match status" value="1"/>
</dbReference>
<dbReference type="PANTHER" id="PTHR43884:SF12">
    <property type="entry name" value="ISOVALERYL-COA DEHYDROGENASE, MITOCHONDRIAL-RELATED"/>
    <property type="match status" value="1"/>
</dbReference>
<dbReference type="Pfam" id="PF02771">
    <property type="entry name" value="Acyl-CoA_dh_N"/>
    <property type="match status" value="1"/>
</dbReference>
<reference evidence="9 10" key="1">
    <citation type="journal article" date="2021" name="Microbiol. Resour. Announc.">
        <title>Complete Genome Sequences of Two Rhodococcus sp. Strains with Large and Linear Chromosomes, Isolated from Apple Rhizosphere.</title>
        <authorList>
            <person name="Benning S."/>
            <person name="Brugnone N."/>
            <person name="Siani R."/>
            <person name="Kublik S."/>
            <person name="Schloter M."/>
            <person name="Rad V."/>
        </authorList>
    </citation>
    <scope>NUCLEOTIDE SEQUENCE [LARGE SCALE GENOMIC DNA]</scope>
    <source>
        <strain evidence="9 10">R79</strain>
    </source>
</reference>
<dbReference type="InterPro" id="IPR013786">
    <property type="entry name" value="AcylCoA_DH/ox_N"/>
</dbReference>
<feature type="domain" description="Acyl-CoA dehydrogenase/oxidase N-terminal" evidence="8">
    <location>
        <begin position="8"/>
        <end position="118"/>
    </location>
</feature>
<dbReference type="InterPro" id="IPR046373">
    <property type="entry name" value="Acyl-CoA_Oxase/DH_mid-dom_sf"/>
</dbReference>
<dbReference type="Gene3D" id="1.20.140.10">
    <property type="entry name" value="Butyryl-CoA Dehydrogenase, subunit A, domain 3"/>
    <property type="match status" value="1"/>
</dbReference>
<dbReference type="PROSITE" id="PS00072">
    <property type="entry name" value="ACYL_COA_DH_1"/>
    <property type="match status" value="1"/>
</dbReference>
<evidence type="ECO:0000256" key="2">
    <source>
        <dbReference type="ARBA" id="ARBA00009347"/>
    </source>
</evidence>
<evidence type="ECO:0000256" key="5">
    <source>
        <dbReference type="RuleBase" id="RU362125"/>
    </source>
</evidence>
<comment type="similarity">
    <text evidence="2 5">Belongs to the acyl-CoA dehydrogenase family.</text>
</comment>
<dbReference type="SUPFAM" id="SSF56645">
    <property type="entry name" value="Acyl-CoA dehydrogenase NM domain-like"/>
    <property type="match status" value="1"/>
</dbReference>
<name>A0A974WDM7_9NOCA</name>
<dbReference type="InterPro" id="IPR036250">
    <property type="entry name" value="AcylCo_DH-like_C"/>
</dbReference>
<evidence type="ECO:0000259" key="8">
    <source>
        <dbReference type="Pfam" id="PF02771"/>
    </source>
</evidence>
<dbReference type="InterPro" id="IPR009075">
    <property type="entry name" value="AcylCo_DH/oxidase_C"/>
</dbReference>
<evidence type="ECO:0000256" key="1">
    <source>
        <dbReference type="ARBA" id="ARBA00001974"/>
    </source>
</evidence>
<evidence type="ECO:0000256" key="4">
    <source>
        <dbReference type="ARBA" id="ARBA00022827"/>
    </source>
</evidence>
<reference evidence="9 10" key="2">
    <citation type="journal article" date="2022" name="Arch. Microbiol.">
        <title>Rhodococcus pseudokoreensis sp. nov. isolated from the rhizosphere of young M26 apple rootstocks.</title>
        <authorList>
            <person name="Kampfer P."/>
            <person name="Glaeser S.P."/>
            <person name="Blom J."/>
            <person name="Wolf J."/>
            <person name="Benning S."/>
            <person name="Schloter M."/>
            <person name="Neumann-Schaal M."/>
        </authorList>
    </citation>
    <scope>NUCLEOTIDE SEQUENCE [LARGE SCALE GENOMIC DNA]</scope>
    <source>
        <strain evidence="9 10">R79</strain>
    </source>
</reference>
<dbReference type="PANTHER" id="PTHR43884">
    <property type="entry name" value="ACYL-COA DEHYDROGENASE"/>
    <property type="match status" value="1"/>
</dbReference>
<feature type="domain" description="Acyl-CoA oxidase/dehydrogenase middle" evidence="7">
    <location>
        <begin position="123"/>
        <end position="220"/>
    </location>
</feature>
<dbReference type="InterPro" id="IPR006089">
    <property type="entry name" value="Acyl-CoA_DH_CS"/>
</dbReference>
<dbReference type="InterPro" id="IPR009100">
    <property type="entry name" value="AcylCoA_DH/oxidase_NM_dom_sf"/>
</dbReference>
<dbReference type="InterPro" id="IPR037069">
    <property type="entry name" value="AcylCoA_DH/ox_N_sf"/>
</dbReference>
<keyword evidence="5" id="KW-0560">Oxidoreductase</keyword>
<protein>
    <submittedName>
        <fullName evidence="9">Acyl-CoA dehydrogenase family protein</fullName>
    </submittedName>
</protein>
<dbReference type="RefSeq" id="WP_206011607.1">
    <property type="nucleotide sequence ID" value="NZ_CP070619.1"/>
</dbReference>
<keyword evidence="3 5" id="KW-0285">Flavoprotein</keyword>
<evidence type="ECO:0000313" key="10">
    <source>
        <dbReference type="Proteomes" id="UP000662986"/>
    </source>
</evidence>
<dbReference type="EMBL" id="CP070619">
    <property type="protein sequence ID" value="QSE95417.1"/>
    <property type="molecule type" value="Genomic_DNA"/>
</dbReference>
<dbReference type="Pfam" id="PF00441">
    <property type="entry name" value="Acyl-CoA_dh_1"/>
    <property type="match status" value="1"/>
</dbReference>
<evidence type="ECO:0000256" key="3">
    <source>
        <dbReference type="ARBA" id="ARBA00022630"/>
    </source>
</evidence>
<comment type="cofactor">
    <cofactor evidence="1 5">
        <name>FAD</name>
        <dbReference type="ChEBI" id="CHEBI:57692"/>
    </cofactor>
</comment>
<dbReference type="InterPro" id="IPR006091">
    <property type="entry name" value="Acyl-CoA_Oxase/DH_mid-dom"/>
</dbReference>
<evidence type="ECO:0000313" key="9">
    <source>
        <dbReference type="EMBL" id="QSE95417.1"/>
    </source>
</evidence>
<dbReference type="Gene3D" id="1.10.540.10">
    <property type="entry name" value="Acyl-CoA dehydrogenase/oxidase, N-terminal domain"/>
    <property type="match status" value="1"/>
</dbReference>
<keyword evidence="4 5" id="KW-0274">FAD</keyword>
<dbReference type="Pfam" id="PF02770">
    <property type="entry name" value="Acyl-CoA_dh_M"/>
    <property type="match status" value="1"/>
</dbReference>
<dbReference type="Gene3D" id="2.40.110.10">
    <property type="entry name" value="Butyryl-CoA Dehydrogenase, subunit A, domain 2"/>
    <property type="match status" value="1"/>
</dbReference>
<dbReference type="SUPFAM" id="SSF47203">
    <property type="entry name" value="Acyl-CoA dehydrogenase C-terminal domain-like"/>
    <property type="match status" value="1"/>
</dbReference>
<keyword evidence="10" id="KW-1185">Reference proteome</keyword>
<gene>
    <name evidence="9" type="ORF">JWS13_15150</name>
</gene>
<evidence type="ECO:0000259" key="6">
    <source>
        <dbReference type="Pfam" id="PF00441"/>
    </source>
</evidence>
<feature type="domain" description="Acyl-CoA dehydrogenase/oxidase C-terminal" evidence="6">
    <location>
        <begin position="232"/>
        <end position="380"/>
    </location>
</feature>
<accession>A0A974WDM7</accession>
<dbReference type="Proteomes" id="UP000662986">
    <property type="component" value="Chromosome"/>
</dbReference>